<feature type="transmembrane region" description="Helical" evidence="7">
    <location>
        <begin position="142"/>
        <end position="159"/>
    </location>
</feature>
<evidence type="ECO:0000256" key="7">
    <source>
        <dbReference type="SAM" id="Phobius"/>
    </source>
</evidence>
<name>S0FP05_RUMCE</name>
<keyword evidence="9" id="KW-1185">Reference proteome</keyword>
<feature type="transmembrane region" description="Helical" evidence="7">
    <location>
        <begin position="278"/>
        <end position="296"/>
    </location>
</feature>
<dbReference type="PANTHER" id="PTHR23514:SF3">
    <property type="entry name" value="BYPASS OF STOP CODON PROTEIN 6"/>
    <property type="match status" value="1"/>
</dbReference>
<feature type="transmembrane region" description="Helical" evidence="7">
    <location>
        <begin position="206"/>
        <end position="224"/>
    </location>
</feature>
<dbReference type="RefSeq" id="WP_004627676.1">
    <property type="nucleotide sequence ID" value="NZ_AORV01000046.1"/>
</dbReference>
<gene>
    <name evidence="8" type="ORF">CTER_3371</name>
</gene>
<dbReference type="eggNOG" id="COG0738">
    <property type="taxonomic scope" value="Bacteria"/>
</dbReference>
<evidence type="ECO:0000313" key="8">
    <source>
        <dbReference type="EMBL" id="EMS70834.1"/>
    </source>
</evidence>
<feature type="transmembrane region" description="Helical" evidence="7">
    <location>
        <begin position="165"/>
        <end position="186"/>
    </location>
</feature>
<dbReference type="InterPro" id="IPR011701">
    <property type="entry name" value="MFS"/>
</dbReference>
<organism evidence="8 9">
    <name type="scientific">Ruminiclostridium cellobioparum subsp. termitidis CT1112</name>
    <dbReference type="NCBI Taxonomy" id="1195236"/>
    <lineage>
        <taxon>Bacteria</taxon>
        <taxon>Bacillati</taxon>
        <taxon>Bacillota</taxon>
        <taxon>Clostridia</taxon>
        <taxon>Eubacteriales</taxon>
        <taxon>Oscillospiraceae</taxon>
        <taxon>Ruminiclostridium</taxon>
    </lineage>
</organism>
<accession>S0FP05</accession>
<sequence>MKLAYKSTLHACYLGYITQAIVNNLAPLLFIIFQNSFQISFEMIGRLILLNFGTQLVVDALAVKYVDRIGYRISIVSAHAFSAAGLIALGILPRLFPSAYAGLMVSVVIYAIGGGLIEVLVSPIVDSLPGDAKASAMSLLHSFYSWGQVGVVAVTTLLLRSMGDGSWYMLPVAWAIIPLYNMIRFIKVPLVEAMPEHEKIPVRKLLNSRLFITAMLLMLCAGASEQAMSQWASLFAEKGLQVPKVMGDLLGPCLFAVLMGTGRTIYGIWGHRIHLERSLAASAALCVACYLITAFVQVPVISLLSCAACGFAVSLMWPGVFSLTAGRYPKGGTAMFGILAIFGDLGCAFGPWLAGWISDFSQKSEKLLRLAAEYSLQPEQLGLKSGLLAAAVFPVIMLLGLAVFRTKDYSK</sequence>
<dbReference type="AlphaFoldDB" id="S0FP05"/>
<feature type="transmembrane region" description="Helical" evidence="7">
    <location>
        <begin position="302"/>
        <end position="323"/>
    </location>
</feature>
<feature type="transmembrane region" description="Helical" evidence="7">
    <location>
        <begin position="12"/>
        <end position="32"/>
    </location>
</feature>
<evidence type="ECO:0000313" key="9">
    <source>
        <dbReference type="Proteomes" id="UP000014155"/>
    </source>
</evidence>
<evidence type="ECO:0000256" key="2">
    <source>
        <dbReference type="ARBA" id="ARBA00008335"/>
    </source>
</evidence>
<feature type="transmembrane region" description="Helical" evidence="7">
    <location>
        <begin position="75"/>
        <end position="93"/>
    </location>
</feature>
<evidence type="ECO:0000256" key="6">
    <source>
        <dbReference type="ARBA" id="ARBA00023136"/>
    </source>
</evidence>
<dbReference type="Pfam" id="PF07690">
    <property type="entry name" value="MFS_1"/>
    <property type="match status" value="1"/>
</dbReference>
<comment type="caution">
    <text evidence="8">The sequence shown here is derived from an EMBL/GenBank/DDBJ whole genome shotgun (WGS) entry which is preliminary data.</text>
</comment>
<feature type="transmembrane region" description="Helical" evidence="7">
    <location>
        <begin position="335"/>
        <end position="357"/>
    </location>
</feature>
<dbReference type="GO" id="GO:0005886">
    <property type="term" value="C:plasma membrane"/>
    <property type="evidence" value="ECO:0007669"/>
    <property type="project" value="UniProtKB-SubCell"/>
</dbReference>
<comment type="subcellular location">
    <subcellularLocation>
        <location evidence="1">Cell membrane</location>
        <topology evidence="1">Multi-pass membrane protein</topology>
    </subcellularLocation>
</comment>
<feature type="transmembrane region" description="Helical" evidence="7">
    <location>
        <begin position="249"/>
        <end position="266"/>
    </location>
</feature>
<comment type="similarity">
    <text evidence="2">Belongs to the major facilitator superfamily.</text>
</comment>
<proteinExistence type="inferred from homology"/>
<dbReference type="Proteomes" id="UP000014155">
    <property type="component" value="Unassembled WGS sequence"/>
</dbReference>
<evidence type="ECO:0000256" key="1">
    <source>
        <dbReference type="ARBA" id="ARBA00004651"/>
    </source>
</evidence>
<dbReference type="GO" id="GO:0022857">
    <property type="term" value="F:transmembrane transporter activity"/>
    <property type="evidence" value="ECO:0007669"/>
    <property type="project" value="InterPro"/>
</dbReference>
<feature type="transmembrane region" description="Helical" evidence="7">
    <location>
        <begin position="44"/>
        <end position="63"/>
    </location>
</feature>
<dbReference type="Gene3D" id="1.20.1250.20">
    <property type="entry name" value="MFS general substrate transporter like domains"/>
    <property type="match status" value="2"/>
</dbReference>
<keyword evidence="6 7" id="KW-0472">Membrane</keyword>
<feature type="transmembrane region" description="Helical" evidence="7">
    <location>
        <begin position="99"/>
        <end position="121"/>
    </location>
</feature>
<keyword evidence="3" id="KW-0813">Transport</keyword>
<keyword evidence="5 7" id="KW-1133">Transmembrane helix</keyword>
<dbReference type="SUPFAM" id="SSF103473">
    <property type="entry name" value="MFS general substrate transporter"/>
    <property type="match status" value="1"/>
</dbReference>
<reference evidence="8 9" key="1">
    <citation type="journal article" date="2013" name="Genome Announc.">
        <title>Draft Genome Sequence of the Cellulolytic, Mesophilic, Anaerobic Bacterium Clostridium termitidis Strain CT1112 (DSM 5398).</title>
        <authorList>
            <person name="Lal S."/>
            <person name="Ramachandran U."/>
            <person name="Zhang X."/>
            <person name="Munir R."/>
            <person name="Sparling R."/>
            <person name="Levin D.B."/>
        </authorList>
    </citation>
    <scope>NUCLEOTIDE SEQUENCE [LARGE SCALE GENOMIC DNA]</scope>
    <source>
        <strain evidence="8 9">CT1112</strain>
    </source>
</reference>
<dbReference type="STRING" id="1195236.CTER_3371"/>
<evidence type="ECO:0000256" key="5">
    <source>
        <dbReference type="ARBA" id="ARBA00022989"/>
    </source>
</evidence>
<dbReference type="InterPro" id="IPR051788">
    <property type="entry name" value="MFS_Transporter"/>
</dbReference>
<keyword evidence="4 7" id="KW-0812">Transmembrane</keyword>
<dbReference type="InterPro" id="IPR036259">
    <property type="entry name" value="MFS_trans_sf"/>
</dbReference>
<protein>
    <submittedName>
        <fullName evidence="8">Major Facilitator Superfamily</fullName>
    </submittedName>
</protein>
<dbReference type="EMBL" id="AORV01000046">
    <property type="protein sequence ID" value="EMS70834.1"/>
    <property type="molecule type" value="Genomic_DNA"/>
</dbReference>
<evidence type="ECO:0000256" key="4">
    <source>
        <dbReference type="ARBA" id="ARBA00022692"/>
    </source>
</evidence>
<evidence type="ECO:0000256" key="3">
    <source>
        <dbReference type="ARBA" id="ARBA00022448"/>
    </source>
</evidence>
<feature type="transmembrane region" description="Helical" evidence="7">
    <location>
        <begin position="386"/>
        <end position="404"/>
    </location>
</feature>
<dbReference type="PANTHER" id="PTHR23514">
    <property type="entry name" value="BYPASS OF STOP CODON PROTEIN 6"/>
    <property type="match status" value="1"/>
</dbReference>
<dbReference type="PATRIC" id="fig|1195236.3.peg.3593"/>